<dbReference type="InterPro" id="IPR011701">
    <property type="entry name" value="MFS"/>
</dbReference>
<dbReference type="PANTHER" id="PTHR23502">
    <property type="entry name" value="MAJOR FACILITATOR SUPERFAMILY"/>
    <property type="match status" value="1"/>
</dbReference>
<evidence type="ECO:0000256" key="4">
    <source>
        <dbReference type="ARBA" id="ARBA00023136"/>
    </source>
</evidence>
<reference evidence="7 8" key="1">
    <citation type="journal article" date="2018" name="Mol. Biol. Evol.">
        <title>Broad Genomic Sampling Reveals a Smut Pathogenic Ancestry of the Fungal Clade Ustilaginomycotina.</title>
        <authorList>
            <person name="Kijpornyongpan T."/>
            <person name="Mondo S.J."/>
            <person name="Barry K."/>
            <person name="Sandor L."/>
            <person name="Lee J."/>
            <person name="Lipzen A."/>
            <person name="Pangilinan J."/>
            <person name="LaButti K."/>
            <person name="Hainaut M."/>
            <person name="Henrissat B."/>
            <person name="Grigoriev I.V."/>
            <person name="Spatafora J.W."/>
            <person name="Aime M.C."/>
        </authorList>
    </citation>
    <scope>NUCLEOTIDE SEQUENCE [LARGE SCALE GENOMIC DNA]</scope>
    <source>
        <strain evidence="7 8">MCA 3882</strain>
    </source>
</reference>
<dbReference type="PANTHER" id="PTHR23502:SF23">
    <property type="entry name" value="FLUCONAZOLE RESISTANCE PROTEIN 1"/>
    <property type="match status" value="1"/>
</dbReference>
<keyword evidence="3 6" id="KW-1133">Transmembrane helix</keyword>
<feature type="compositionally biased region" description="Basic and acidic residues" evidence="5">
    <location>
        <begin position="73"/>
        <end position="83"/>
    </location>
</feature>
<feature type="transmembrane region" description="Helical" evidence="6">
    <location>
        <begin position="397"/>
        <end position="418"/>
    </location>
</feature>
<feature type="compositionally biased region" description="Low complexity" evidence="5">
    <location>
        <begin position="47"/>
        <end position="71"/>
    </location>
</feature>
<feature type="region of interest" description="Disordered" evidence="5">
    <location>
        <begin position="34"/>
        <end position="95"/>
    </location>
</feature>
<dbReference type="GO" id="GO:1990961">
    <property type="term" value="P:xenobiotic detoxification by transmembrane export across the plasma membrane"/>
    <property type="evidence" value="ECO:0007669"/>
    <property type="project" value="TreeGrafter"/>
</dbReference>
<evidence type="ECO:0000313" key="8">
    <source>
        <dbReference type="Proteomes" id="UP000245771"/>
    </source>
</evidence>
<dbReference type="OrthoDB" id="3357846at2759"/>
<sequence length="593" mass="64897">MPSFNETFFGLVFHKQLAKWPTFQYPEEKADFKAPERFMPGYKTRLQQQQQQGTTSPGGSSSNSSTNASPNEKSNDEIEKTPEMGDDNDPYLVDWNGENDPDNPFAWSGPQKGWFLFQIMLLTTSVYMGSSIVSPAIPLMAEYWHIGMTPAALALSLFVFGYGIGPMIGLCAASEIPAIGRVIPYILTLFIFVILQIPTALVNNVAGFMILRFLAGLFGSPPLATGGASVQDVWTPMNAPLAMGAWGISASAGPVLGPLIGGFAAQGFEKTSLGLGAWRWTIWPLLILTGIALGVLTFGMHETSGTNILARRAARLRKATGNPHLRSKGELFQATMTGREIALMTFVRPFRLGLMEPIALSINLHIGLVYGVLYSFFEAFPIVFTETYGFNLGESGLAYLGIFVANLAVYGLFALWFLKYFRPKMIREKGRVAPEYWLQPAMVGGLCLPASLFFFGWTANKSIHWIVPIIGTMLFSPGIFGLFTSGLNYLGMTYPEYVASVFSANDFMRASIGAAMPLVSRQMFNNLNRGPKNFPVAWGCTLLGSIALLMSVIPYALFYFGPALRRASSYAKDPMQGGDQPAKENKEDVEAAQ</sequence>
<feature type="transmembrane region" description="Helical" evidence="6">
    <location>
        <begin position="536"/>
        <end position="560"/>
    </location>
</feature>
<dbReference type="Proteomes" id="UP000245771">
    <property type="component" value="Unassembled WGS sequence"/>
</dbReference>
<feature type="transmembrane region" description="Helical" evidence="6">
    <location>
        <begin position="277"/>
        <end position="298"/>
    </location>
</feature>
<dbReference type="AlphaFoldDB" id="A0A316V4S0"/>
<evidence type="ECO:0000256" key="1">
    <source>
        <dbReference type="ARBA" id="ARBA00004141"/>
    </source>
</evidence>
<dbReference type="FunFam" id="1.20.1250.20:FF:000011">
    <property type="entry name" value="MFS multidrug transporter, putative"/>
    <property type="match status" value="1"/>
</dbReference>
<evidence type="ECO:0000256" key="2">
    <source>
        <dbReference type="ARBA" id="ARBA00022692"/>
    </source>
</evidence>
<dbReference type="GO" id="GO:0015244">
    <property type="term" value="F:fluconazole transmembrane transporter activity"/>
    <property type="evidence" value="ECO:0007669"/>
    <property type="project" value="TreeGrafter"/>
</dbReference>
<proteinExistence type="predicted"/>
<evidence type="ECO:0000256" key="3">
    <source>
        <dbReference type="ARBA" id="ARBA00022989"/>
    </source>
</evidence>
<keyword evidence="8" id="KW-1185">Reference proteome</keyword>
<evidence type="ECO:0000256" key="5">
    <source>
        <dbReference type="SAM" id="MobiDB-lite"/>
    </source>
</evidence>
<dbReference type="SUPFAM" id="SSF103473">
    <property type="entry name" value="MFS general substrate transporter"/>
    <property type="match status" value="1"/>
</dbReference>
<dbReference type="Pfam" id="PF07690">
    <property type="entry name" value="MFS_1"/>
    <property type="match status" value="1"/>
</dbReference>
<dbReference type="InParanoid" id="A0A316V4S0"/>
<feature type="transmembrane region" description="Helical" evidence="6">
    <location>
        <begin position="208"/>
        <end position="230"/>
    </location>
</feature>
<protein>
    <submittedName>
        <fullName evidence="7">Putative FLR1-putative H+ antiporter</fullName>
    </submittedName>
</protein>
<name>A0A316V4S0_9BASI</name>
<dbReference type="EMBL" id="KZ819605">
    <property type="protein sequence ID" value="PWN32547.1"/>
    <property type="molecule type" value="Genomic_DNA"/>
</dbReference>
<dbReference type="RefSeq" id="XP_025352849.1">
    <property type="nucleotide sequence ID" value="XM_025499352.1"/>
</dbReference>
<evidence type="ECO:0000313" key="7">
    <source>
        <dbReference type="EMBL" id="PWN32547.1"/>
    </source>
</evidence>
<dbReference type="GeneID" id="37021133"/>
<gene>
    <name evidence="7" type="ORF">FA14DRAFT_161934</name>
</gene>
<organism evidence="7 8">
    <name type="scientific">Meira miltonrushii</name>
    <dbReference type="NCBI Taxonomy" id="1280837"/>
    <lineage>
        <taxon>Eukaryota</taxon>
        <taxon>Fungi</taxon>
        <taxon>Dikarya</taxon>
        <taxon>Basidiomycota</taxon>
        <taxon>Ustilaginomycotina</taxon>
        <taxon>Exobasidiomycetes</taxon>
        <taxon>Exobasidiales</taxon>
        <taxon>Brachybasidiaceae</taxon>
        <taxon>Meira</taxon>
    </lineage>
</organism>
<feature type="transmembrane region" description="Helical" evidence="6">
    <location>
        <begin position="143"/>
        <end position="170"/>
    </location>
</feature>
<feature type="transmembrane region" description="Helical" evidence="6">
    <location>
        <begin position="465"/>
        <end position="490"/>
    </location>
</feature>
<feature type="transmembrane region" description="Helical" evidence="6">
    <location>
        <begin position="242"/>
        <end position="265"/>
    </location>
</feature>
<keyword evidence="2 6" id="KW-0812">Transmembrane</keyword>
<feature type="transmembrane region" description="Helical" evidence="6">
    <location>
        <begin position="438"/>
        <end position="459"/>
    </location>
</feature>
<dbReference type="Gene3D" id="1.20.1250.20">
    <property type="entry name" value="MFS general substrate transporter like domains"/>
    <property type="match status" value="1"/>
</dbReference>
<comment type="subcellular location">
    <subcellularLocation>
        <location evidence="1">Membrane</location>
        <topology evidence="1">Multi-pass membrane protein</topology>
    </subcellularLocation>
</comment>
<dbReference type="FunCoup" id="A0A316V4S0">
    <property type="interactions" value="8"/>
</dbReference>
<feature type="transmembrane region" description="Helical" evidence="6">
    <location>
        <begin position="182"/>
        <end position="202"/>
    </location>
</feature>
<feature type="compositionally biased region" description="Basic and acidic residues" evidence="5">
    <location>
        <begin position="581"/>
        <end position="593"/>
    </location>
</feature>
<dbReference type="STRING" id="1280837.A0A316V4S0"/>
<evidence type="ECO:0000256" key="6">
    <source>
        <dbReference type="SAM" id="Phobius"/>
    </source>
</evidence>
<dbReference type="GO" id="GO:0005886">
    <property type="term" value="C:plasma membrane"/>
    <property type="evidence" value="ECO:0007669"/>
    <property type="project" value="TreeGrafter"/>
</dbReference>
<feature type="transmembrane region" description="Helical" evidence="6">
    <location>
        <begin position="114"/>
        <end position="137"/>
    </location>
</feature>
<feature type="transmembrane region" description="Helical" evidence="6">
    <location>
        <begin position="358"/>
        <end position="377"/>
    </location>
</feature>
<dbReference type="CDD" id="cd17323">
    <property type="entry name" value="MFS_Tpo1_MDR_like"/>
    <property type="match status" value="1"/>
</dbReference>
<feature type="region of interest" description="Disordered" evidence="5">
    <location>
        <begin position="571"/>
        <end position="593"/>
    </location>
</feature>
<dbReference type="InterPro" id="IPR036259">
    <property type="entry name" value="MFS_trans_sf"/>
</dbReference>
<keyword evidence="4 6" id="KW-0472">Membrane</keyword>
<accession>A0A316V4S0</accession>
<feature type="transmembrane region" description="Helical" evidence="6">
    <location>
        <begin position="497"/>
        <end position="516"/>
    </location>
</feature>